<evidence type="ECO:0000256" key="10">
    <source>
        <dbReference type="PIRSR" id="PIRSR614732-1"/>
    </source>
</evidence>
<feature type="active site" description="Proton donor" evidence="9">
    <location>
        <position position="62"/>
    </location>
</feature>
<comment type="similarity">
    <text evidence="8 9">Belongs to the OMP decarboxylase family. Type 1 subfamily.</text>
</comment>
<organism evidence="14 15">
    <name type="scientific">PS1 clade bacterium</name>
    <dbReference type="NCBI Taxonomy" id="2175152"/>
    <lineage>
        <taxon>Bacteria</taxon>
        <taxon>Pseudomonadati</taxon>
        <taxon>Pseudomonadota</taxon>
        <taxon>Alphaproteobacteria</taxon>
        <taxon>PS1 clade</taxon>
    </lineage>
</organism>
<feature type="binding site" evidence="9 11">
    <location>
        <position position="185"/>
    </location>
    <ligand>
        <name>substrate</name>
    </ligand>
</feature>
<dbReference type="EMBL" id="QOQF01000008">
    <property type="protein sequence ID" value="RCL77456.1"/>
    <property type="molecule type" value="Genomic_DNA"/>
</dbReference>
<reference evidence="14 15" key="1">
    <citation type="journal article" date="2018" name="Microbiome">
        <title>Fine metagenomic profile of the Mediterranean stratified and mixed water columns revealed by assembly and recruitment.</title>
        <authorList>
            <person name="Haro-Moreno J.M."/>
            <person name="Lopez-Perez M."/>
            <person name="De La Torre J.R."/>
            <person name="Picazo A."/>
            <person name="Camacho A."/>
            <person name="Rodriguez-Valera F."/>
        </authorList>
    </citation>
    <scope>NUCLEOTIDE SEQUENCE [LARGE SCALE GENOMIC DNA]</scope>
    <source>
        <strain evidence="14">MED-G55</strain>
    </source>
</reference>
<accession>A0A368E1P7</accession>
<evidence type="ECO:0000259" key="13">
    <source>
        <dbReference type="SMART" id="SM00934"/>
    </source>
</evidence>
<evidence type="ECO:0000256" key="6">
    <source>
        <dbReference type="ARBA" id="ARBA00023239"/>
    </source>
</evidence>
<feature type="active site" description="For OMPdecase activity" evidence="10">
    <location>
        <position position="65"/>
    </location>
</feature>
<comment type="function">
    <text evidence="1 9">Catalyzes the decarboxylation of orotidine 5'-monophosphate (OMP) to uridine 5'-monophosphate (UMP).</text>
</comment>
<feature type="binding site" evidence="9 11">
    <location>
        <position position="214"/>
    </location>
    <ligand>
        <name>substrate</name>
    </ligand>
</feature>
<name>A0A368E1P7_9PROT</name>
<evidence type="ECO:0000256" key="8">
    <source>
        <dbReference type="ARBA" id="ARBA00061012"/>
    </source>
</evidence>
<feature type="binding site" evidence="9 11">
    <location>
        <position position="215"/>
    </location>
    <ligand>
        <name>substrate</name>
    </ligand>
</feature>
<dbReference type="GO" id="GO:0044205">
    <property type="term" value="P:'de novo' UMP biosynthetic process"/>
    <property type="evidence" value="ECO:0007669"/>
    <property type="project" value="UniProtKB-UniRule"/>
</dbReference>
<dbReference type="UniPathway" id="UPA00070">
    <property type="reaction ID" value="UER00120"/>
</dbReference>
<dbReference type="PANTHER" id="PTHR32119:SF2">
    <property type="entry name" value="OROTIDINE 5'-PHOSPHATE DECARBOXYLASE"/>
    <property type="match status" value="1"/>
</dbReference>
<dbReference type="Gene3D" id="3.20.20.70">
    <property type="entry name" value="Aldolase class I"/>
    <property type="match status" value="1"/>
</dbReference>
<dbReference type="AlphaFoldDB" id="A0A368E1P7"/>
<dbReference type="SUPFAM" id="SSF51366">
    <property type="entry name" value="Ribulose-phoshate binding barrel"/>
    <property type="match status" value="1"/>
</dbReference>
<evidence type="ECO:0000313" key="15">
    <source>
        <dbReference type="Proteomes" id="UP000252132"/>
    </source>
</evidence>
<dbReference type="InterPro" id="IPR014732">
    <property type="entry name" value="OMPdecase"/>
</dbReference>
<dbReference type="CDD" id="cd04725">
    <property type="entry name" value="OMP_decarboxylase_like"/>
    <property type="match status" value="1"/>
</dbReference>
<dbReference type="InterPro" id="IPR001754">
    <property type="entry name" value="OMPdeCOase_dom"/>
</dbReference>
<proteinExistence type="inferred from homology"/>
<evidence type="ECO:0000256" key="12">
    <source>
        <dbReference type="RuleBase" id="RU000512"/>
    </source>
</evidence>
<dbReference type="Proteomes" id="UP000252132">
    <property type="component" value="Unassembled WGS sequence"/>
</dbReference>
<feature type="binding site" evidence="9 11">
    <location>
        <position position="124"/>
    </location>
    <ligand>
        <name>substrate</name>
    </ligand>
</feature>
<evidence type="ECO:0000256" key="4">
    <source>
        <dbReference type="ARBA" id="ARBA00022793"/>
    </source>
</evidence>
<comment type="catalytic activity">
    <reaction evidence="7 9 12">
        <text>orotidine 5'-phosphate + H(+) = UMP + CO2</text>
        <dbReference type="Rhea" id="RHEA:11596"/>
        <dbReference type="ChEBI" id="CHEBI:15378"/>
        <dbReference type="ChEBI" id="CHEBI:16526"/>
        <dbReference type="ChEBI" id="CHEBI:57538"/>
        <dbReference type="ChEBI" id="CHEBI:57865"/>
        <dbReference type="EC" id="4.1.1.23"/>
    </reaction>
</comment>
<comment type="subunit">
    <text evidence="3 9">Homodimer.</text>
</comment>
<dbReference type="PANTHER" id="PTHR32119">
    <property type="entry name" value="OROTIDINE 5'-PHOSPHATE DECARBOXYLASE"/>
    <property type="match status" value="1"/>
</dbReference>
<comment type="caution">
    <text evidence="14">The sequence shown here is derived from an EMBL/GenBank/DDBJ whole genome shotgun (WGS) entry which is preliminary data.</text>
</comment>
<keyword evidence="5 9" id="KW-0665">Pyrimidine biosynthesis</keyword>
<dbReference type="InterPro" id="IPR018089">
    <property type="entry name" value="OMPdecase_AS"/>
</dbReference>
<dbReference type="FunFam" id="3.20.20.70:FF:000015">
    <property type="entry name" value="Orotidine 5'-phosphate decarboxylase"/>
    <property type="match status" value="1"/>
</dbReference>
<dbReference type="GO" id="GO:0004590">
    <property type="term" value="F:orotidine-5'-phosphate decarboxylase activity"/>
    <property type="evidence" value="ECO:0007669"/>
    <property type="project" value="UniProtKB-UniRule"/>
</dbReference>
<feature type="binding site" evidence="9 11">
    <location>
        <position position="11"/>
    </location>
    <ligand>
        <name>substrate</name>
    </ligand>
</feature>
<feature type="active site" description="For OMPdecase activity" evidence="10">
    <location>
        <position position="62"/>
    </location>
</feature>
<sequence>MTDNPVFCALDTQNPMRASQLAENLSPHIGGIKIGMEFFYAAGLAGYQSLAATGLPIFLDLKLHDIPNTVAAAVNAICPLQPAILNVHAGGGLNMMRAASKAAKDTAEENNLTAPLMIAVTVLTSLEDEDLNQIGVSATPHDQVLRLADLAQQADMGGVVCSAHEVEALRSRCGPNFKLIVPGIRPAGHAKDDQKRIMTPEAALEAGADILVIGRAITQAVDPVQAASDISASLQSTKS</sequence>
<dbReference type="GO" id="GO:0006207">
    <property type="term" value="P:'de novo' pyrimidine nucleobase biosynthetic process"/>
    <property type="evidence" value="ECO:0007669"/>
    <property type="project" value="InterPro"/>
</dbReference>
<dbReference type="NCBIfam" id="NF001273">
    <property type="entry name" value="PRK00230.1"/>
    <property type="match status" value="1"/>
</dbReference>
<evidence type="ECO:0000256" key="5">
    <source>
        <dbReference type="ARBA" id="ARBA00022975"/>
    </source>
</evidence>
<dbReference type="InterPro" id="IPR047596">
    <property type="entry name" value="OMPdecase_bac"/>
</dbReference>
<evidence type="ECO:0000256" key="1">
    <source>
        <dbReference type="ARBA" id="ARBA00002356"/>
    </source>
</evidence>
<evidence type="ECO:0000256" key="7">
    <source>
        <dbReference type="ARBA" id="ARBA00049157"/>
    </source>
</evidence>
<gene>
    <name evidence="9" type="primary">pyrF</name>
    <name evidence="14" type="ORF">DBW69_03305</name>
</gene>
<feature type="domain" description="Orotidine 5'-phosphate decarboxylase" evidence="13">
    <location>
        <begin position="5"/>
        <end position="230"/>
    </location>
</feature>
<feature type="binding site" evidence="9 11">
    <location>
        <position position="33"/>
    </location>
    <ligand>
        <name>substrate</name>
    </ligand>
</feature>
<feature type="active site" description="For OMPdecase activity" evidence="10">
    <location>
        <position position="60"/>
    </location>
</feature>
<dbReference type="HAMAP" id="MF_01200_B">
    <property type="entry name" value="OMPdecase_type1_B"/>
    <property type="match status" value="1"/>
</dbReference>
<dbReference type="InterPro" id="IPR013785">
    <property type="entry name" value="Aldolase_TIM"/>
</dbReference>
<dbReference type="InterPro" id="IPR011060">
    <property type="entry name" value="RibuloseP-bd_barrel"/>
</dbReference>
<evidence type="ECO:0000256" key="2">
    <source>
        <dbReference type="ARBA" id="ARBA00004861"/>
    </source>
</evidence>
<comment type="pathway">
    <text evidence="2 9 12">Pyrimidine metabolism; UMP biosynthesis via de novo pathway; UMP from orotate: step 2/2.</text>
</comment>
<keyword evidence="4 9" id="KW-0210">Decarboxylase</keyword>
<dbReference type="EC" id="4.1.1.23" evidence="9"/>
<feature type="binding site" evidence="9">
    <location>
        <begin position="60"/>
        <end position="69"/>
    </location>
    <ligand>
        <name>substrate</name>
    </ligand>
</feature>
<evidence type="ECO:0000256" key="3">
    <source>
        <dbReference type="ARBA" id="ARBA00011738"/>
    </source>
</evidence>
<protein>
    <recommendedName>
        <fullName evidence="9">Orotidine 5'-phosphate decarboxylase</fullName>
        <ecNumber evidence="9">4.1.1.23</ecNumber>
    </recommendedName>
    <alternativeName>
        <fullName evidence="9">OMP decarboxylase</fullName>
        <shortName evidence="9">OMPDCase</shortName>
        <shortName evidence="9">OMPdecase</shortName>
    </alternativeName>
</protein>
<dbReference type="PROSITE" id="PS00156">
    <property type="entry name" value="OMPDECASE"/>
    <property type="match status" value="1"/>
</dbReference>
<dbReference type="SMART" id="SM00934">
    <property type="entry name" value="OMPdecase"/>
    <property type="match status" value="1"/>
</dbReference>
<evidence type="ECO:0000256" key="11">
    <source>
        <dbReference type="PIRSR" id="PIRSR614732-2"/>
    </source>
</evidence>
<dbReference type="GO" id="GO:0005829">
    <property type="term" value="C:cytosol"/>
    <property type="evidence" value="ECO:0007669"/>
    <property type="project" value="TreeGrafter"/>
</dbReference>
<keyword evidence="6 9" id="KW-0456">Lyase</keyword>
<dbReference type="Pfam" id="PF00215">
    <property type="entry name" value="OMPdecase"/>
    <property type="match status" value="1"/>
</dbReference>
<evidence type="ECO:0000313" key="14">
    <source>
        <dbReference type="EMBL" id="RCL77456.1"/>
    </source>
</evidence>
<dbReference type="NCBIfam" id="TIGR01740">
    <property type="entry name" value="pyrF"/>
    <property type="match status" value="1"/>
</dbReference>
<feature type="binding site" evidence="9 11">
    <location>
        <position position="194"/>
    </location>
    <ligand>
        <name>substrate</name>
    </ligand>
</feature>
<evidence type="ECO:0000256" key="9">
    <source>
        <dbReference type="HAMAP-Rule" id="MF_01200"/>
    </source>
</evidence>